<feature type="compositionally biased region" description="Low complexity" evidence="1">
    <location>
        <begin position="165"/>
        <end position="189"/>
    </location>
</feature>
<feature type="compositionally biased region" description="Low complexity" evidence="1">
    <location>
        <begin position="82"/>
        <end position="105"/>
    </location>
</feature>
<dbReference type="Pfam" id="PF06677">
    <property type="entry name" value="Auto_anti-p27"/>
    <property type="match status" value="2"/>
</dbReference>
<dbReference type="Proteomes" id="UP000070544">
    <property type="component" value="Unassembled WGS sequence"/>
</dbReference>
<evidence type="ECO:0000313" key="2">
    <source>
        <dbReference type="EMBL" id="KXS12973.1"/>
    </source>
</evidence>
<dbReference type="STRING" id="1344416.A0A139A997"/>
<feature type="region of interest" description="Disordered" evidence="1">
    <location>
        <begin position="240"/>
        <end position="327"/>
    </location>
</feature>
<gene>
    <name evidence="2" type="ORF">M427DRAFT_71724</name>
</gene>
<dbReference type="EMBL" id="KQ965783">
    <property type="protein sequence ID" value="KXS12973.1"/>
    <property type="molecule type" value="Genomic_DNA"/>
</dbReference>
<feature type="region of interest" description="Disordered" evidence="1">
    <location>
        <begin position="159"/>
        <end position="192"/>
    </location>
</feature>
<feature type="compositionally biased region" description="Low complexity" evidence="1">
    <location>
        <begin position="118"/>
        <end position="128"/>
    </location>
</feature>
<feature type="region of interest" description="Disordered" evidence="1">
    <location>
        <begin position="1"/>
        <end position="29"/>
    </location>
</feature>
<evidence type="ECO:0000313" key="3">
    <source>
        <dbReference type="Proteomes" id="UP000070544"/>
    </source>
</evidence>
<dbReference type="PANTHER" id="PTHR16537:SF1">
    <property type="entry name" value="PROTEIN ZNRD2"/>
    <property type="match status" value="1"/>
</dbReference>
<proteinExistence type="predicted"/>
<evidence type="ECO:0000256" key="1">
    <source>
        <dbReference type="SAM" id="MobiDB-lite"/>
    </source>
</evidence>
<feature type="compositionally biased region" description="Polar residues" evidence="1">
    <location>
        <begin position="13"/>
        <end position="23"/>
    </location>
</feature>
<dbReference type="InterPro" id="IPR051888">
    <property type="entry name" value="UPF0148_domain"/>
</dbReference>
<feature type="region of interest" description="Disordered" evidence="1">
    <location>
        <begin position="82"/>
        <end position="128"/>
    </location>
</feature>
<accession>A0A139A997</accession>
<dbReference type="PANTHER" id="PTHR16537">
    <property type="entry name" value="SJOEGREN SYNDROME/SCLERODERMA AUTOANTIGEN 1"/>
    <property type="match status" value="1"/>
</dbReference>
<dbReference type="InterPro" id="IPR009563">
    <property type="entry name" value="SSSCA1"/>
</dbReference>
<feature type="compositionally biased region" description="Pro residues" evidence="1">
    <location>
        <begin position="262"/>
        <end position="274"/>
    </location>
</feature>
<feature type="compositionally biased region" description="Low complexity" evidence="1">
    <location>
        <begin position="298"/>
        <end position="308"/>
    </location>
</feature>
<keyword evidence="3" id="KW-1185">Reference proteome</keyword>
<reference evidence="2 3" key="1">
    <citation type="journal article" date="2015" name="Genome Biol. Evol.">
        <title>Phylogenomic analyses indicate that early fungi evolved digesting cell walls of algal ancestors of land plants.</title>
        <authorList>
            <person name="Chang Y."/>
            <person name="Wang S."/>
            <person name="Sekimoto S."/>
            <person name="Aerts A.L."/>
            <person name="Choi C."/>
            <person name="Clum A."/>
            <person name="LaButti K.M."/>
            <person name="Lindquist E.A."/>
            <person name="Yee Ngan C."/>
            <person name="Ohm R.A."/>
            <person name="Salamov A.A."/>
            <person name="Grigoriev I.V."/>
            <person name="Spatafora J.W."/>
            <person name="Berbee M.L."/>
        </authorList>
    </citation>
    <scope>NUCLEOTIDE SEQUENCE [LARGE SCALE GENOMIC DNA]</scope>
    <source>
        <strain evidence="2 3">JEL478</strain>
    </source>
</reference>
<sequence length="435" mass="44676">MSPPLPLPSSPSTGSENGDSSPASRAKSSEDAVRAIGQYLLRGWVLTDAACADCGCPLMRSKDASLTFCPVCAPVPLSVSAWGPATSSSSSSGATSTLPVASSSANPPPSTSPRARRSPSPSELERQAALALQEAEAKFHADDPLVSPTSDIEDSIEAFRRETGRNTTITSSTTRTTNGSGNGTLNGTSHEPPTKRLAQLMLQGWTLTAEMCPREECEGIPLVRNRLRHRHCASCLATYVDPSLAGPSGARSSSSGPAPSSSSPPAPGPSPPPQTTSRDVAHVMGGSPPRLGSTPTRQSQPQPVTPAASAPPSPVSRVSPSPARGLSPSPALVVSGHVRAPFAVPVSTIHPPAPAPVSAPTPIIARPPTTPLVPLAPLTHLLSLRLAHLHSRLLALWGADGTRTLTDAEREEVVGLVREVGEVGRAMSGIGGGGW</sequence>
<name>A0A139A997_GONPJ</name>
<dbReference type="AlphaFoldDB" id="A0A139A997"/>
<organism evidence="2 3">
    <name type="scientific">Gonapodya prolifera (strain JEL478)</name>
    <name type="common">Monoblepharis prolifera</name>
    <dbReference type="NCBI Taxonomy" id="1344416"/>
    <lineage>
        <taxon>Eukaryota</taxon>
        <taxon>Fungi</taxon>
        <taxon>Fungi incertae sedis</taxon>
        <taxon>Chytridiomycota</taxon>
        <taxon>Chytridiomycota incertae sedis</taxon>
        <taxon>Monoblepharidomycetes</taxon>
        <taxon>Monoblepharidales</taxon>
        <taxon>Gonapodyaceae</taxon>
        <taxon>Gonapodya</taxon>
    </lineage>
</organism>
<dbReference type="OrthoDB" id="28939at2759"/>
<feature type="compositionally biased region" description="Low complexity" evidence="1">
    <location>
        <begin position="242"/>
        <end position="261"/>
    </location>
</feature>
<protein>
    <submittedName>
        <fullName evidence="2">Uncharacterized protein</fullName>
    </submittedName>
</protein>